<dbReference type="Proteomes" id="UP000249886">
    <property type="component" value="Unassembled WGS sequence"/>
</dbReference>
<evidence type="ECO:0000313" key="2">
    <source>
        <dbReference type="Proteomes" id="UP000249886"/>
    </source>
</evidence>
<organism evidence="1 2">
    <name type="scientific">Corynebacterium matruchotii</name>
    <dbReference type="NCBI Taxonomy" id="43768"/>
    <lineage>
        <taxon>Bacteria</taxon>
        <taxon>Bacillati</taxon>
        <taxon>Actinomycetota</taxon>
        <taxon>Actinomycetes</taxon>
        <taxon>Mycobacteriales</taxon>
        <taxon>Corynebacteriaceae</taxon>
        <taxon>Corynebacterium</taxon>
    </lineage>
</organism>
<gene>
    <name evidence="1" type="ORF">NCTC10254_00222</name>
</gene>
<evidence type="ECO:0000313" key="1">
    <source>
        <dbReference type="EMBL" id="SPW23859.1"/>
    </source>
</evidence>
<reference evidence="1 2" key="1">
    <citation type="submission" date="2018-06" db="EMBL/GenBank/DDBJ databases">
        <authorList>
            <consortium name="Pathogen Informatics"/>
            <person name="Doyle S."/>
        </authorList>
    </citation>
    <scope>NUCLEOTIDE SEQUENCE [LARGE SCALE GENOMIC DNA]</scope>
    <source>
        <strain evidence="1 2">NCTC10254</strain>
    </source>
</reference>
<proteinExistence type="predicted"/>
<sequence length="56" mass="6157">MVLQKPSWRIHMMPKSHQVISPVGSHPLVKSINCLRLSMSQHSYGTLFLSLGAAVG</sequence>
<dbReference type="AlphaFoldDB" id="A0A8B4H0E1"/>
<protein>
    <submittedName>
        <fullName evidence="1">Uncharacterized protein</fullName>
    </submittedName>
</protein>
<dbReference type="EMBL" id="UARK01000001">
    <property type="protein sequence ID" value="SPW23859.1"/>
    <property type="molecule type" value="Genomic_DNA"/>
</dbReference>
<name>A0A8B4H0E1_9CORY</name>
<accession>A0A8B4H0E1</accession>
<comment type="caution">
    <text evidence="1">The sequence shown here is derived from an EMBL/GenBank/DDBJ whole genome shotgun (WGS) entry which is preliminary data.</text>
</comment>